<keyword evidence="2" id="KW-1185">Reference proteome</keyword>
<name>A0A918AQL5_9PSEU</name>
<reference evidence="1" key="1">
    <citation type="journal article" date="2014" name="Int. J. Syst. Evol. Microbiol.">
        <title>Complete genome sequence of Corynebacterium casei LMG S-19264T (=DSM 44701T), isolated from a smear-ripened cheese.</title>
        <authorList>
            <consortium name="US DOE Joint Genome Institute (JGI-PGF)"/>
            <person name="Walter F."/>
            <person name="Albersmeier A."/>
            <person name="Kalinowski J."/>
            <person name="Ruckert C."/>
        </authorList>
    </citation>
    <scope>NUCLEOTIDE SEQUENCE</scope>
    <source>
        <strain evidence="1">JCM 3313</strain>
    </source>
</reference>
<reference evidence="1" key="2">
    <citation type="submission" date="2020-09" db="EMBL/GenBank/DDBJ databases">
        <authorList>
            <person name="Sun Q."/>
            <person name="Ohkuma M."/>
        </authorList>
    </citation>
    <scope>NUCLEOTIDE SEQUENCE</scope>
    <source>
        <strain evidence="1">JCM 3313</strain>
    </source>
</reference>
<accession>A0A918AQL5</accession>
<sequence length="113" mass="12597">MGVLTDEGTAFAGDLFLRLAEQGLLVLEPDEAERVVASLRTTLDEVAARLYRLELSRKLRDSGCPMTEEVDRLAVDAVFEGQVAAERWERAMVELPKYIEAFRAAARTRPPCS</sequence>
<proteinExistence type="predicted"/>
<dbReference type="Proteomes" id="UP000639606">
    <property type="component" value="Unassembled WGS sequence"/>
</dbReference>
<organism evidence="1 2">
    <name type="scientific">Saccharothrix coeruleofusca</name>
    <dbReference type="NCBI Taxonomy" id="33919"/>
    <lineage>
        <taxon>Bacteria</taxon>
        <taxon>Bacillati</taxon>
        <taxon>Actinomycetota</taxon>
        <taxon>Actinomycetes</taxon>
        <taxon>Pseudonocardiales</taxon>
        <taxon>Pseudonocardiaceae</taxon>
        <taxon>Saccharothrix</taxon>
    </lineage>
</organism>
<evidence type="ECO:0000313" key="1">
    <source>
        <dbReference type="EMBL" id="GGP71074.1"/>
    </source>
</evidence>
<gene>
    <name evidence="1" type="ORF">GCM10010185_50130</name>
</gene>
<evidence type="ECO:0000313" key="2">
    <source>
        <dbReference type="Proteomes" id="UP000639606"/>
    </source>
</evidence>
<comment type="caution">
    <text evidence="1">The sequence shown here is derived from an EMBL/GenBank/DDBJ whole genome shotgun (WGS) entry which is preliminary data.</text>
</comment>
<protein>
    <submittedName>
        <fullName evidence="1">Uncharacterized protein</fullName>
    </submittedName>
</protein>
<dbReference type="EMBL" id="BMRG01000012">
    <property type="protein sequence ID" value="GGP71074.1"/>
    <property type="molecule type" value="Genomic_DNA"/>
</dbReference>
<dbReference type="AlphaFoldDB" id="A0A918AQL5"/>